<accession>A0ABV9ARN3</accession>
<dbReference type="RefSeq" id="WP_381174896.1">
    <property type="nucleotide sequence ID" value="NZ_JBHSFK010000015.1"/>
</dbReference>
<comment type="caution">
    <text evidence="1">The sequence shown here is derived from an EMBL/GenBank/DDBJ whole genome shotgun (WGS) entry which is preliminary data.</text>
</comment>
<dbReference type="Proteomes" id="UP001595839">
    <property type="component" value="Unassembled WGS sequence"/>
</dbReference>
<keyword evidence="2" id="KW-1185">Reference proteome</keyword>
<evidence type="ECO:0008006" key="3">
    <source>
        <dbReference type="Google" id="ProtNLM"/>
    </source>
</evidence>
<gene>
    <name evidence="1" type="ORF">ACFPIH_23780</name>
</gene>
<organism evidence="1 2">
    <name type="scientific">Streptomyces vulcanius</name>
    <dbReference type="NCBI Taxonomy" id="1441876"/>
    <lineage>
        <taxon>Bacteria</taxon>
        <taxon>Bacillati</taxon>
        <taxon>Actinomycetota</taxon>
        <taxon>Actinomycetes</taxon>
        <taxon>Kitasatosporales</taxon>
        <taxon>Streptomycetaceae</taxon>
        <taxon>Streptomyces</taxon>
    </lineage>
</organism>
<proteinExistence type="predicted"/>
<dbReference type="EMBL" id="JBHSFK010000015">
    <property type="protein sequence ID" value="MFC4502507.1"/>
    <property type="molecule type" value="Genomic_DNA"/>
</dbReference>
<evidence type="ECO:0000313" key="2">
    <source>
        <dbReference type="Proteomes" id="UP001595839"/>
    </source>
</evidence>
<name>A0ABV9ARN3_9ACTN</name>
<sequence length="162" mass="18176">MSSSAEVRRYLTEAAAELGYQTGGLRTALSNWPRSGRPWRPGLGPLELTTEVVQMRTACWIVIAYLSGMRDTEVRELAPDCAFTENGPDGRIRHKLRGRALKDRKLTGDKAEWVVLDVVHQAVALPPARRTRPVRRLSGHLGLRVRCRARHRPVGLRRGPLP</sequence>
<evidence type="ECO:0000313" key="1">
    <source>
        <dbReference type="EMBL" id="MFC4502507.1"/>
    </source>
</evidence>
<protein>
    <recommendedName>
        <fullName evidence="3">Tyr recombinase domain-containing protein</fullName>
    </recommendedName>
</protein>
<reference evidence="2" key="1">
    <citation type="journal article" date="2019" name="Int. J. Syst. Evol. Microbiol.">
        <title>The Global Catalogue of Microorganisms (GCM) 10K type strain sequencing project: providing services to taxonomists for standard genome sequencing and annotation.</title>
        <authorList>
            <consortium name="The Broad Institute Genomics Platform"/>
            <consortium name="The Broad Institute Genome Sequencing Center for Infectious Disease"/>
            <person name="Wu L."/>
            <person name="Ma J."/>
        </authorList>
    </citation>
    <scope>NUCLEOTIDE SEQUENCE [LARGE SCALE GENOMIC DNA]</scope>
    <source>
        <strain evidence="2">CGMCC 4.7177</strain>
    </source>
</reference>